<comment type="subcellular location">
    <subcellularLocation>
        <location evidence="1">Membrane</location>
        <topology evidence="1">Multi-pass membrane protein</topology>
    </subcellularLocation>
</comment>
<name>A0A419F1F8_9BACT</name>
<dbReference type="Gene3D" id="1.20.120.1760">
    <property type="match status" value="1"/>
</dbReference>
<organism evidence="18 19">
    <name type="scientific">Candidatus Abyssobacteria bacterium SURF_17</name>
    <dbReference type="NCBI Taxonomy" id="2093361"/>
    <lineage>
        <taxon>Bacteria</taxon>
        <taxon>Pseudomonadati</taxon>
        <taxon>Candidatus Hydrogenedentota</taxon>
        <taxon>Candidatus Abyssobacteria</taxon>
    </lineage>
</organism>
<evidence type="ECO:0000256" key="14">
    <source>
        <dbReference type="ARBA" id="ARBA00048586"/>
    </source>
</evidence>
<dbReference type="EMBL" id="QZKI01000052">
    <property type="protein sequence ID" value="RJP71994.1"/>
    <property type="molecule type" value="Genomic_DNA"/>
</dbReference>
<dbReference type="PIRSF" id="PIRSF000847">
    <property type="entry name" value="Phos_ph_gly_syn"/>
    <property type="match status" value="1"/>
</dbReference>
<evidence type="ECO:0000256" key="1">
    <source>
        <dbReference type="ARBA" id="ARBA00004141"/>
    </source>
</evidence>
<dbReference type="GO" id="GO:0016020">
    <property type="term" value="C:membrane"/>
    <property type="evidence" value="ECO:0007669"/>
    <property type="project" value="UniProtKB-SubCell"/>
</dbReference>
<dbReference type="InterPro" id="IPR004570">
    <property type="entry name" value="Phosphatidylglycerol_P_synth"/>
</dbReference>
<dbReference type="NCBIfam" id="TIGR00560">
    <property type="entry name" value="pgsA"/>
    <property type="match status" value="1"/>
</dbReference>
<keyword evidence="6" id="KW-0444">Lipid biosynthesis</keyword>
<dbReference type="PANTHER" id="PTHR14269">
    <property type="entry name" value="CDP-DIACYLGLYCEROL--GLYCEROL-3-PHOSPHATE 3-PHOSPHATIDYLTRANSFERASE-RELATED"/>
    <property type="match status" value="1"/>
</dbReference>
<evidence type="ECO:0000256" key="15">
    <source>
        <dbReference type="NCBIfam" id="TIGR00560"/>
    </source>
</evidence>
<keyword evidence="7 16" id="KW-0808">Transferase</keyword>
<dbReference type="PROSITE" id="PS00379">
    <property type="entry name" value="CDP_ALCOHOL_P_TRANSF"/>
    <property type="match status" value="1"/>
</dbReference>
<dbReference type="EC" id="2.7.8.5" evidence="4 15"/>
<evidence type="ECO:0000256" key="6">
    <source>
        <dbReference type="ARBA" id="ARBA00022516"/>
    </source>
</evidence>
<comment type="catalytic activity">
    <reaction evidence="14">
        <text>a CDP-1,2-diacyl-sn-glycerol + sn-glycerol 3-phosphate = a 1,2-diacyl-sn-glycero-3-phospho-(1'-sn-glycero-3'-phosphate) + CMP + H(+)</text>
        <dbReference type="Rhea" id="RHEA:12593"/>
        <dbReference type="ChEBI" id="CHEBI:15378"/>
        <dbReference type="ChEBI" id="CHEBI:57597"/>
        <dbReference type="ChEBI" id="CHEBI:58332"/>
        <dbReference type="ChEBI" id="CHEBI:60110"/>
        <dbReference type="ChEBI" id="CHEBI:60377"/>
        <dbReference type="EC" id="2.7.8.5"/>
    </reaction>
</comment>
<evidence type="ECO:0000256" key="4">
    <source>
        <dbReference type="ARBA" id="ARBA00013170"/>
    </source>
</evidence>
<evidence type="ECO:0000256" key="16">
    <source>
        <dbReference type="RuleBase" id="RU003750"/>
    </source>
</evidence>
<dbReference type="AlphaFoldDB" id="A0A419F1F8"/>
<dbReference type="GO" id="GO:0008444">
    <property type="term" value="F:CDP-diacylglycerol-glycerol-3-phosphate 3-phosphatidyltransferase activity"/>
    <property type="evidence" value="ECO:0007669"/>
    <property type="project" value="UniProtKB-UniRule"/>
</dbReference>
<sequence>MNLPNKLTLLRMALVPLFLAFLSVDSVYSHSLALVTFVVAAITDYYDGKIARARSLETDFGRLMDPLADKILISAAFIYFVGSYPRIPAWIVTIIIAREFAVSGIRMLAASKGKIVAADKAGKLKTISQLTVIIAILNVIVSKKVFPSLISYWDTIELWAYRGIAILVVLTLVLTVLSGYNYLRANRHLFWESLRTPSAAT</sequence>
<evidence type="ECO:0000256" key="17">
    <source>
        <dbReference type="SAM" id="Phobius"/>
    </source>
</evidence>
<dbReference type="InterPro" id="IPR048254">
    <property type="entry name" value="CDP_ALCOHOL_P_TRANSF_CS"/>
</dbReference>
<dbReference type="InterPro" id="IPR043130">
    <property type="entry name" value="CDP-OH_PTrfase_TM_dom"/>
</dbReference>
<feature type="transmembrane region" description="Helical" evidence="17">
    <location>
        <begin position="90"/>
        <end position="109"/>
    </location>
</feature>
<evidence type="ECO:0000256" key="3">
    <source>
        <dbReference type="ARBA" id="ARBA00010441"/>
    </source>
</evidence>
<reference evidence="18 19" key="1">
    <citation type="journal article" date="2017" name="ISME J.">
        <title>Energy and carbon metabolisms in a deep terrestrial subsurface fluid microbial community.</title>
        <authorList>
            <person name="Momper L."/>
            <person name="Jungbluth S.P."/>
            <person name="Lee M.D."/>
            <person name="Amend J.P."/>
        </authorList>
    </citation>
    <scope>NUCLEOTIDE SEQUENCE [LARGE SCALE GENOMIC DNA]</scope>
    <source>
        <strain evidence="18">SURF_17</strain>
    </source>
</reference>
<evidence type="ECO:0000256" key="13">
    <source>
        <dbReference type="ARBA" id="ARBA00023264"/>
    </source>
</evidence>
<evidence type="ECO:0000256" key="8">
    <source>
        <dbReference type="ARBA" id="ARBA00022692"/>
    </source>
</evidence>
<dbReference type="Pfam" id="PF01066">
    <property type="entry name" value="CDP-OH_P_transf"/>
    <property type="match status" value="1"/>
</dbReference>
<keyword evidence="12" id="KW-0594">Phospholipid biosynthesis</keyword>
<evidence type="ECO:0000256" key="11">
    <source>
        <dbReference type="ARBA" id="ARBA00023136"/>
    </source>
</evidence>
<keyword evidence="13" id="KW-1208">Phospholipid metabolism</keyword>
<keyword evidence="9 17" id="KW-1133">Transmembrane helix</keyword>
<dbReference type="GO" id="GO:0046474">
    <property type="term" value="P:glycerophospholipid biosynthetic process"/>
    <property type="evidence" value="ECO:0007669"/>
    <property type="project" value="TreeGrafter"/>
</dbReference>
<dbReference type="InterPro" id="IPR050324">
    <property type="entry name" value="CDP-alcohol_PTase-I"/>
</dbReference>
<dbReference type="InterPro" id="IPR000462">
    <property type="entry name" value="CDP-OH_P_trans"/>
</dbReference>
<gene>
    <name evidence="18" type="primary">pgsA</name>
    <name evidence="18" type="ORF">C4532_06755</name>
</gene>
<feature type="transmembrane region" description="Helical" evidence="17">
    <location>
        <begin position="159"/>
        <end position="183"/>
    </location>
</feature>
<keyword evidence="11 17" id="KW-0472">Membrane</keyword>
<evidence type="ECO:0000313" key="18">
    <source>
        <dbReference type="EMBL" id="RJP71994.1"/>
    </source>
</evidence>
<keyword evidence="10" id="KW-0443">Lipid metabolism</keyword>
<dbReference type="Proteomes" id="UP000285961">
    <property type="component" value="Unassembled WGS sequence"/>
</dbReference>
<accession>A0A419F1F8</accession>
<comment type="pathway">
    <text evidence="2">Phospholipid metabolism; phosphatidylglycerol biosynthesis; phosphatidylglycerol from CDP-diacylglycerol: step 1/2.</text>
</comment>
<evidence type="ECO:0000256" key="9">
    <source>
        <dbReference type="ARBA" id="ARBA00022989"/>
    </source>
</evidence>
<feature type="transmembrane region" description="Helical" evidence="17">
    <location>
        <begin position="7"/>
        <end position="24"/>
    </location>
</feature>
<proteinExistence type="inferred from homology"/>
<evidence type="ECO:0000256" key="10">
    <source>
        <dbReference type="ARBA" id="ARBA00023098"/>
    </source>
</evidence>
<evidence type="ECO:0000256" key="12">
    <source>
        <dbReference type="ARBA" id="ARBA00023209"/>
    </source>
</evidence>
<comment type="similarity">
    <text evidence="3 16">Belongs to the CDP-alcohol phosphatidyltransferase class-I family.</text>
</comment>
<dbReference type="PANTHER" id="PTHR14269:SF62">
    <property type="entry name" value="CDP-DIACYLGLYCEROL--GLYCEROL-3-PHOSPHATE 3-PHOSPHATIDYLTRANSFERASE 1, CHLOROPLASTIC"/>
    <property type="match status" value="1"/>
</dbReference>
<evidence type="ECO:0000256" key="2">
    <source>
        <dbReference type="ARBA" id="ARBA00005042"/>
    </source>
</evidence>
<evidence type="ECO:0000313" key="19">
    <source>
        <dbReference type="Proteomes" id="UP000285961"/>
    </source>
</evidence>
<comment type="caution">
    <text evidence="18">The sequence shown here is derived from an EMBL/GenBank/DDBJ whole genome shotgun (WGS) entry which is preliminary data.</text>
</comment>
<protein>
    <recommendedName>
        <fullName evidence="5 15">CDP-diacylglycerol--glycerol-3-phosphate 3-phosphatidyltransferase</fullName>
        <ecNumber evidence="4 15">2.7.8.5</ecNumber>
    </recommendedName>
</protein>
<evidence type="ECO:0000256" key="5">
    <source>
        <dbReference type="ARBA" id="ARBA00014944"/>
    </source>
</evidence>
<feature type="transmembrane region" description="Helical" evidence="17">
    <location>
        <begin position="130"/>
        <end position="153"/>
    </location>
</feature>
<keyword evidence="8 17" id="KW-0812">Transmembrane</keyword>
<evidence type="ECO:0000256" key="7">
    <source>
        <dbReference type="ARBA" id="ARBA00022679"/>
    </source>
</evidence>